<evidence type="ECO:0000313" key="3">
    <source>
        <dbReference type="Proteomes" id="UP000297814"/>
    </source>
</evidence>
<dbReference type="Proteomes" id="UP000297814">
    <property type="component" value="Unassembled WGS sequence"/>
</dbReference>
<protein>
    <submittedName>
        <fullName evidence="2">Uncharacterized protein</fullName>
    </submittedName>
</protein>
<sequence length="141" mass="15257">MLGVQTTSGDTCMAGDKQEAEDSTGTTALAAWLFLTVKSTSERNVVRPGLNYRHRSLNNADTGKARSAPTSSEEAETSPYHLLGDYRLLECLGFDKHRSSTSFGSISVQLKMSQASSFYPYATVRYGPIPAVPRARAGQGF</sequence>
<comment type="caution">
    <text evidence="2">The sequence shown here is derived from an EMBL/GenBank/DDBJ whole genome shotgun (WGS) entry which is preliminary data.</text>
</comment>
<feature type="region of interest" description="Disordered" evidence="1">
    <location>
        <begin position="1"/>
        <end position="20"/>
    </location>
</feature>
<accession>A0A4Z1GJZ7</accession>
<proteinExistence type="predicted"/>
<feature type="region of interest" description="Disordered" evidence="1">
    <location>
        <begin position="46"/>
        <end position="77"/>
    </location>
</feature>
<evidence type="ECO:0000256" key="1">
    <source>
        <dbReference type="SAM" id="MobiDB-lite"/>
    </source>
</evidence>
<evidence type="ECO:0000313" key="2">
    <source>
        <dbReference type="EMBL" id="TGO36995.1"/>
    </source>
</evidence>
<dbReference type="AlphaFoldDB" id="A0A4Z1GJZ7"/>
<reference evidence="2 3" key="1">
    <citation type="submission" date="2017-12" db="EMBL/GenBank/DDBJ databases">
        <title>Comparative genomics of Botrytis spp.</title>
        <authorList>
            <person name="Valero-Jimenez C.A."/>
            <person name="Tapia P."/>
            <person name="Veloso J."/>
            <person name="Silva-Moreno E."/>
            <person name="Staats M."/>
            <person name="Valdes J.H."/>
            <person name="Van Kan J.A.L."/>
        </authorList>
    </citation>
    <scope>NUCLEOTIDE SEQUENCE [LARGE SCALE GENOMIC DNA]</scope>
    <source>
        <strain evidence="2 3">Bh0001</strain>
    </source>
</reference>
<keyword evidence="3" id="KW-1185">Reference proteome</keyword>
<name>A0A4Z1GJZ7_9HELO</name>
<feature type="compositionally biased region" description="Polar residues" evidence="1">
    <location>
        <begin position="1"/>
        <end position="10"/>
    </location>
</feature>
<dbReference type="EMBL" id="PQXK01000109">
    <property type="protein sequence ID" value="TGO36995.1"/>
    <property type="molecule type" value="Genomic_DNA"/>
</dbReference>
<gene>
    <name evidence="2" type="ORF">BHYA_0109g00310</name>
</gene>
<organism evidence="2 3">
    <name type="scientific">Botrytis hyacinthi</name>
    <dbReference type="NCBI Taxonomy" id="278943"/>
    <lineage>
        <taxon>Eukaryota</taxon>
        <taxon>Fungi</taxon>
        <taxon>Dikarya</taxon>
        <taxon>Ascomycota</taxon>
        <taxon>Pezizomycotina</taxon>
        <taxon>Leotiomycetes</taxon>
        <taxon>Helotiales</taxon>
        <taxon>Sclerotiniaceae</taxon>
        <taxon>Botrytis</taxon>
    </lineage>
</organism>